<dbReference type="Pfam" id="PF00069">
    <property type="entry name" value="Pkinase"/>
    <property type="match status" value="1"/>
</dbReference>
<evidence type="ECO:0000313" key="10">
    <source>
        <dbReference type="Proteomes" id="UP000234254"/>
    </source>
</evidence>
<keyword evidence="4" id="KW-0547">Nucleotide-binding</keyword>
<dbReference type="InterPro" id="IPR000719">
    <property type="entry name" value="Prot_kinase_dom"/>
</dbReference>
<evidence type="ECO:0000256" key="4">
    <source>
        <dbReference type="ARBA" id="ARBA00022741"/>
    </source>
</evidence>
<accession>A0A2I1CVW1</accession>
<gene>
    <name evidence="9" type="ORF">P168DRAFT_292818</name>
</gene>
<dbReference type="OrthoDB" id="410920at2759"/>
<dbReference type="GO" id="GO:0005524">
    <property type="term" value="F:ATP binding"/>
    <property type="evidence" value="ECO:0007669"/>
    <property type="project" value="UniProtKB-KW"/>
</dbReference>
<dbReference type="Gene3D" id="1.10.510.10">
    <property type="entry name" value="Transferase(Phosphotransferase) domain 1"/>
    <property type="match status" value="1"/>
</dbReference>
<dbReference type="PROSITE" id="PS00108">
    <property type="entry name" value="PROTEIN_KINASE_ST"/>
    <property type="match status" value="1"/>
</dbReference>
<dbReference type="SUPFAM" id="SSF56112">
    <property type="entry name" value="Protein kinase-like (PK-like)"/>
    <property type="match status" value="1"/>
</dbReference>
<evidence type="ECO:0000256" key="5">
    <source>
        <dbReference type="ARBA" id="ARBA00022777"/>
    </source>
</evidence>
<feature type="domain" description="Protein kinase" evidence="8">
    <location>
        <begin position="346"/>
        <end position="662"/>
    </location>
</feature>
<evidence type="ECO:0000256" key="7">
    <source>
        <dbReference type="SAM" id="MobiDB-lite"/>
    </source>
</evidence>
<feature type="region of interest" description="Disordered" evidence="7">
    <location>
        <begin position="71"/>
        <end position="135"/>
    </location>
</feature>
<evidence type="ECO:0000259" key="8">
    <source>
        <dbReference type="PROSITE" id="PS50011"/>
    </source>
</evidence>
<dbReference type="EMBL" id="MSFM01000011">
    <property type="protein sequence ID" value="PKY01744.1"/>
    <property type="molecule type" value="Genomic_DNA"/>
</dbReference>
<dbReference type="PANTHER" id="PTHR24346:SF82">
    <property type="entry name" value="KP78A-RELATED"/>
    <property type="match status" value="1"/>
</dbReference>
<keyword evidence="2" id="KW-0723">Serine/threonine-protein kinase</keyword>
<comment type="similarity">
    <text evidence="1">Belongs to the protein kinase superfamily. CAMK Ser/Thr protein kinase family. NIM1 subfamily.</text>
</comment>
<evidence type="ECO:0000313" key="9">
    <source>
        <dbReference type="EMBL" id="PKY01744.1"/>
    </source>
</evidence>
<keyword evidence="5" id="KW-0418">Kinase</keyword>
<dbReference type="GeneID" id="36545194"/>
<feature type="compositionally biased region" description="Basic and acidic residues" evidence="7">
    <location>
        <begin position="216"/>
        <end position="234"/>
    </location>
</feature>
<comment type="caution">
    <text evidence="9">The sequence shown here is derived from an EMBL/GenBank/DDBJ whole genome shotgun (WGS) entry which is preliminary data.</text>
</comment>
<dbReference type="FunFam" id="1.10.510.10:FF:000640">
    <property type="entry name" value="Serine/threonine-protein kinase PRR1"/>
    <property type="match status" value="1"/>
</dbReference>
<organism evidence="9 10">
    <name type="scientific">Aspergillus campestris (strain IBT 28561)</name>
    <dbReference type="NCBI Taxonomy" id="1392248"/>
    <lineage>
        <taxon>Eukaryota</taxon>
        <taxon>Fungi</taxon>
        <taxon>Dikarya</taxon>
        <taxon>Ascomycota</taxon>
        <taxon>Pezizomycotina</taxon>
        <taxon>Eurotiomycetes</taxon>
        <taxon>Eurotiomycetidae</taxon>
        <taxon>Eurotiales</taxon>
        <taxon>Aspergillaceae</taxon>
        <taxon>Aspergillus</taxon>
        <taxon>Aspergillus subgen. Circumdati</taxon>
    </lineage>
</organism>
<evidence type="ECO:0000256" key="1">
    <source>
        <dbReference type="ARBA" id="ARBA00010791"/>
    </source>
</evidence>
<dbReference type="RefSeq" id="XP_024690338.1">
    <property type="nucleotide sequence ID" value="XM_024837670.1"/>
</dbReference>
<evidence type="ECO:0000256" key="6">
    <source>
        <dbReference type="ARBA" id="ARBA00022840"/>
    </source>
</evidence>
<proteinExistence type="inferred from homology"/>
<keyword evidence="10" id="KW-1185">Reference proteome</keyword>
<sequence>MLHLASSQPTDRSGSSSTQPSELHNAPVTTPSDNGSCSFPSLSPGDGSLYSPPLSIGSNSAYIMHDATHSEALASQQSLPSLQIRTDMPNGPAISPAKESDDIVHRSLSSDSLPRRTPSFRGLLSGPNPSVGSLSPASVFSSPQLMAMGDITPLPSPIGGFSSWKLPRRNSQSLSRTPSTASRNGSSLGLRLSDSSQMLGPSESRSRSKQYVWDKTGGDKVAESPSKPRSDNAGKHARNRSLSDYVPPGKCVHVKPRQVAVSINGGSQGMPACARVPSSTYNLHREQYLAVYRGITLPAVRPPTPPRSSGFEKDSTEPVITHPPMMDGPDEVYTVSSIRTQQPRQYRKLRQLGQGTFSQVCLAVRMEKRENASNTSGMPSSLEGVNAATQKLVAVKIIEHGPAGGADEERLEVSLKREVDILKSINHPSLVQLKAFGSDAKRALLVLDYCPGGDLFDVASSGPRPMAPGLIRRIFAEMVDAVRHLHSHLIVHRDIKLENVLMNLPYADVENIADWRTYDRAIVTLSDLGLSRRIPEAPENQLLHTRCGSEDYAAPEILMGQPYDGRLTDAWALGVLLYAMMENRLPFDALPGSRGDPAKLRARVPHRIARIEWSWYRYADSDGEWDPEKGAELEGARECVEMLLKRNTRRKGLDEIAATEYVKGAIDVPAGLKRGDKEVP</sequence>
<dbReference type="GO" id="GO:0005737">
    <property type="term" value="C:cytoplasm"/>
    <property type="evidence" value="ECO:0007669"/>
    <property type="project" value="TreeGrafter"/>
</dbReference>
<dbReference type="PROSITE" id="PS50011">
    <property type="entry name" value="PROTEIN_KINASE_DOM"/>
    <property type="match status" value="1"/>
</dbReference>
<dbReference type="PANTHER" id="PTHR24346">
    <property type="entry name" value="MAP/MICROTUBULE AFFINITY-REGULATING KINASE"/>
    <property type="match status" value="1"/>
</dbReference>
<dbReference type="AlphaFoldDB" id="A0A2I1CVW1"/>
<reference evidence="9" key="1">
    <citation type="submission" date="2016-12" db="EMBL/GenBank/DDBJ databases">
        <title>The genomes of Aspergillus section Nigri reveals drivers in fungal speciation.</title>
        <authorList>
            <consortium name="DOE Joint Genome Institute"/>
            <person name="Vesth T.C."/>
            <person name="Nybo J."/>
            <person name="Theobald S."/>
            <person name="Brandl J."/>
            <person name="Frisvad J.C."/>
            <person name="Nielsen K.F."/>
            <person name="Lyhne E.K."/>
            <person name="Kogle M.E."/>
            <person name="Kuo A."/>
            <person name="Riley R."/>
            <person name="Clum A."/>
            <person name="Nolan M."/>
            <person name="Lipzen A."/>
            <person name="Salamov A."/>
            <person name="Henrissat B."/>
            <person name="Wiebenga A."/>
            <person name="De vries R.P."/>
            <person name="Grigoriev I.V."/>
            <person name="Mortensen U.H."/>
            <person name="Andersen M.R."/>
            <person name="Baker S.E."/>
        </authorList>
    </citation>
    <scope>NUCLEOTIDE SEQUENCE</scope>
    <source>
        <strain evidence="9">IBT 28561</strain>
    </source>
</reference>
<dbReference type="VEuPathDB" id="FungiDB:P168DRAFT_292818"/>
<dbReference type="InterPro" id="IPR011009">
    <property type="entry name" value="Kinase-like_dom_sf"/>
</dbReference>
<feature type="region of interest" description="Disordered" evidence="7">
    <location>
        <begin position="1"/>
        <end position="54"/>
    </location>
</feature>
<evidence type="ECO:0000256" key="2">
    <source>
        <dbReference type="ARBA" id="ARBA00022527"/>
    </source>
</evidence>
<feature type="compositionally biased region" description="Polar residues" evidence="7">
    <location>
        <begin position="1"/>
        <end position="41"/>
    </location>
</feature>
<dbReference type="Proteomes" id="UP000234254">
    <property type="component" value="Unassembled WGS sequence"/>
</dbReference>
<dbReference type="InterPro" id="IPR008271">
    <property type="entry name" value="Ser/Thr_kinase_AS"/>
</dbReference>
<feature type="compositionally biased region" description="Low complexity" evidence="7">
    <location>
        <begin position="182"/>
        <end position="196"/>
    </location>
</feature>
<protein>
    <submittedName>
        <fullName evidence="9">Kinase-like protein</fullName>
    </submittedName>
</protein>
<feature type="compositionally biased region" description="Polar residues" evidence="7">
    <location>
        <begin position="73"/>
        <end position="84"/>
    </location>
</feature>
<name>A0A2I1CVW1_ASPC2</name>
<feature type="region of interest" description="Disordered" evidence="7">
    <location>
        <begin position="162"/>
        <end position="249"/>
    </location>
</feature>
<feature type="compositionally biased region" description="Polar residues" evidence="7">
    <location>
        <begin position="169"/>
        <end position="181"/>
    </location>
</feature>
<dbReference type="GO" id="GO:0035556">
    <property type="term" value="P:intracellular signal transduction"/>
    <property type="evidence" value="ECO:0007669"/>
    <property type="project" value="TreeGrafter"/>
</dbReference>
<dbReference type="GO" id="GO:0004674">
    <property type="term" value="F:protein serine/threonine kinase activity"/>
    <property type="evidence" value="ECO:0007669"/>
    <property type="project" value="UniProtKB-KW"/>
</dbReference>
<dbReference type="SMART" id="SM00220">
    <property type="entry name" value="S_TKc"/>
    <property type="match status" value="1"/>
</dbReference>
<keyword evidence="3" id="KW-0808">Transferase</keyword>
<evidence type="ECO:0000256" key="3">
    <source>
        <dbReference type="ARBA" id="ARBA00022679"/>
    </source>
</evidence>
<feature type="region of interest" description="Disordered" evidence="7">
    <location>
        <begin position="300"/>
        <end position="328"/>
    </location>
</feature>
<keyword evidence="6" id="KW-0067">ATP-binding</keyword>